<dbReference type="GO" id="GO:0022857">
    <property type="term" value="F:transmembrane transporter activity"/>
    <property type="evidence" value="ECO:0007669"/>
    <property type="project" value="InterPro"/>
</dbReference>
<evidence type="ECO:0000313" key="10">
    <source>
        <dbReference type="EMBL" id="OAE99607.1"/>
    </source>
</evidence>
<dbReference type="RefSeq" id="WP_063708387.1">
    <property type="nucleotide sequence ID" value="NZ_LUUB01000119.1"/>
</dbReference>
<dbReference type="Proteomes" id="UP000076959">
    <property type="component" value="Unassembled WGS sequence"/>
</dbReference>
<organism evidence="10 11">
    <name type="scientific">Bradyrhizobium centrolobii</name>
    <dbReference type="NCBI Taxonomy" id="1505087"/>
    <lineage>
        <taxon>Bacteria</taxon>
        <taxon>Pseudomonadati</taxon>
        <taxon>Pseudomonadota</taxon>
        <taxon>Alphaproteobacteria</taxon>
        <taxon>Hyphomicrobiales</taxon>
        <taxon>Nitrobacteraceae</taxon>
        <taxon>Bradyrhizobium</taxon>
    </lineage>
</organism>
<evidence type="ECO:0000256" key="9">
    <source>
        <dbReference type="SAM" id="Phobius"/>
    </source>
</evidence>
<dbReference type="InterPro" id="IPR001851">
    <property type="entry name" value="ABC_transp_permease"/>
</dbReference>
<dbReference type="InterPro" id="IPR052157">
    <property type="entry name" value="BCAA_transport_permease"/>
</dbReference>
<evidence type="ECO:0000256" key="4">
    <source>
        <dbReference type="ARBA" id="ARBA00022692"/>
    </source>
</evidence>
<keyword evidence="3" id="KW-1003">Cell membrane</keyword>
<name>A0A176Y822_9BRAD</name>
<reference evidence="10 11" key="1">
    <citation type="submission" date="2016-03" db="EMBL/GenBank/DDBJ databases">
        <title>Draft Genome Sequence of the Strain BR 10245 (Bradyrhizobium sp.) isolated from nodules of Centrolobium paraense.</title>
        <authorList>
            <person name="Simoes-Araujo J.L.Sr."/>
            <person name="Barauna A.C."/>
            <person name="Silva K."/>
            <person name="Zilli J.E."/>
        </authorList>
    </citation>
    <scope>NUCLEOTIDE SEQUENCE [LARGE SCALE GENOMIC DNA]</scope>
    <source>
        <strain evidence="10 11">BR 10245</strain>
    </source>
</reference>
<evidence type="ECO:0000313" key="11">
    <source>
        <dbReference type="Proteomes" id="UP000076959"/>
    </source>
</evidence>
<evidence type="ECO:0000256" key="6">
    <source>
        <dbReference type="ARBA" id="ARBA00022989"/>
    </source>
</evidence>
<comment type="caution">
    <text evidence="10">The sequence shown here is derived from an EMBL/GenBank/DDBJ whole genome shotgun (WGS) entry which is preliminary data.</text>
</comment>
<dbReference type="CDD" id="cd06582">
    <property type="entry name" value="TM_PBP1_LivH_like"/>
    <property type="match status" value="1"/>
</dbReference>
<gene>
    <name evidence="10" type="ORF">AYJ54_33110</name>
</gene>
<keyword evidence="5" id="KW-0029">Amino-acid transport</keyword>
<evidence type="ECO:0000256" key="8">
    <source>
        <dbReference type="ARBA" id="ARBA00037998"/>
    </source>
</evidence>
<accession>A0A176Y822</accession>
<dbReference type="GO" id="GO:0006865">
    <property type="term" value="P:amino acid transport"/>
    <property type="evidence" value="ECO:0007669"/>
    <property type="project" value="UniProtKB-KW"/>
</dbReference>
<dbReference type="PANTHER" id="PTHR11795">
    <property type="entry name" value="BRANCHED-CHAIN AMINO ACID TRANSPORT SYSTEM PERMEASE PROTEIN LIVH"/>
    <property type="match status" value="1"/>
</dbReference>
<dbReference type="EMBL" id="LUUB01000119">
    <property type="protein sequence ID" value="OAE99607.1"/>
    <property type="molecule type" value="Genomic_DNA"/>
</dbReference>
<keyword evidence="7 9" id="KW-0472">Membrane</keyword>
<feature type="transmembrane region" description="Helical" evidence="9">
    <location>
        <begin position="182"/>
        <end position="203"/>
    </location>
</feature>
<feature type="transmembrane region" description="Helical" evidence="9">
    <location>
        <begin position="129"/>
        <end position="151"/>
    </location>
</feature>
<dbReference type="Pfam" id="PF02653">
    <property type="entry name" value="BPD_transp_2"/>
    <property type="match status" value="1"/>
</dbReference>
<feature type="transmembrane region" description="Helical" evidence="9">
    <location>
        <begin position="215"/>
        <end position="238"/>
    </location>
</feature>
<evidence type="ECO:0000256" key="3">
    <source>
        <dbReference type="ARBA" id="ARBA00022475"/>
    </source>
</evidence>
<dbReference type="AlphaFoldDB" id="A0A176Y822"/>
<dbReference type="GO" id="GO:0005886">
    <property type="term" value="C:plasma membrane"/>
    <property type="evidence" value="ECO:0007669"/>
    <property type="project" value="UniProtKB-SubCell"/>
</dbReference>
<keyword evidence="4 9" id="KW-0812">Transmembrane</keyword>
<comment type="subcellular location">
    <subcellularLocation>
        <location evidence="1">Cell membrane</location>
        <topology evidence="1">Multi-pass membrane protein</topology>
    </subcellularLocation>
</comment>
<dbReference type="STRING" id="1505087.AYJ54_33110"/>
<evidence type="ECO:0000256" key="1">
    <source>
        <dbReference type="ARBA" id="ARBA00004651"/>
    </source>
</evidence>
<dbReference type="PANTHER" id="PTHR11795:SF447">
    <property type="entry name" value="ABC TRANSPORTER PERMEASE PROTEIN"/>
    <property type="match status" value="1"/>
</dbReference>
<keyword evidence="11" id="KW-1185">Reference proteome</keyword>
<feature type="transmembrane region" description="Helical" evidence="9">
    <location>
        <begin position="59"/>
        <end position="78"/>
    </location>
</feature>
<keyword evidence="6 9" id="KW-1133">Transmembrane helix</keyword>
<evidence type="ECO:0000256" key="2">
    <source>
        <dbReference type="ARBA" id="ARBA00022448"/>
    </source>
</evidence>
<dbReference type="OrthoDB" id="9807115at2"/>
<feature type="transmembrane region" description="Helical" evidence="9">
    <location>
        <begin position="90"/>
        <end position="109"/>
    </location>
</feature>
<keyword evidence="2" id="KW-0813">Transport</keyword>
<feature type="transmembrane region" description="Helical" evidence="9">
    <location>
        <begin position="6"/>
        <end position="27"/>
    </location>
</feature>
<sequence length="273" mass="29111">MQLFDVITTAGVLYIVALGLLLVYGVLKIINLAHGAFLALGSYAAVIATWLGWNPWSALVIALAVGIAVGAVAEWRVLRRLYVRPLDTILATWGLNIIIVQSITLYFGREIQFAESTITQAVNVGGVTYSLYRLVLLLVAVVLGTLVWLVMRRTQIGIVARAVIMNEELAEALGINTRLVRFVTFCLGAGLASLAGALITPLVSVHPNLGVPWLINAFMLVLVSGMSLGNLALAALILGGAQVLVSSYGNPVLGSLTIVILAVIILRFRTIPT</sequence>
<protein>
    <submittedName>
        <fullName evidence="10">Amino acid ABC transporter</fullName>
    </submittedName>
</protein>
<feature type="transmembrane region" description="Helical" evidence="9">
    <location>
        <begin position="34"/>
        <end position="53"/>
    </location>
</feature>
<feature type="transmembrane region" description="Helical" evidence="9">
    <location>
        <begin position="250"/>
        <end position="268"/>
    </location>
</feature>
<proteinExistence type="inferred from homology"/>
<evidence type="ECO:0000256" key="5">
    <source>
        <dbReference type="ARBA" id="ARBA00022970"/>
    </source>
</evidence>
<evidence type="ECO:0000256" key="7">
    <source>
        <dbReference type="ARBA" id="ARBA00023136"/>
    </source>
</evidence>
<comment type="similarity">
    <text evidence="8">Belongs to the binding-protein-dependent transport system permease family. LivHM subfamily.</text>
</comment>